<proteinExistence type="predicted"/>
<keyword evidence="1" id="KW-0812">Transmembrane</keyword>
<dbReference type="STRING" id="1453498.LG45_07815"/>
<dbReference type="EMBL" id="JRHH01000003">
    <property type="protein sequence ID" value="KGD68192.1"/>
    <property type="molecule type" value="Genomic_DNA"/>
</dbReference>
<keyword evidence="1" id="KW-0472">Membrane</keyword>
<evidence type="ECO:0000313" key="3">
    <source>
        <dbReference type="Proteomes" id="UP000029554"/>
    </source>
</evidence>
<dbReference type="PANTHER" id="PTHR36974:SF1">
    <property type="entry name" value="DOXX FAMILY MEMBRANE PROTEIN"/>
    <property type="match status" value="1"/>
</dbReference>
<keyword evidence="1" id="KW-1133">Transmembrane helix</keyword>
<dbReference type="AlphaFoldDB" id="A0A095SUD8"/>
<organism evidence="2 3">
    <name type="scientific">Flavobacterium aquatile LMG 4008 = ATCC 11947</name>
    <dbReference type="NCBI Taxonomy" id="1453498"/>
    <lineage>
        <taxon>Bacteria</taxon>
        <taxon>Pseudomonadati</taxon>
        <taxon>Bacteroidota</taxon>
        <taxon>Flavobacteriia</taxon>
        <taxon>Flavobacteriales</taxon>
        <taxon>Flavobacteriaceae</taxon>
        <taxon>Flavobacterium</taxon>
    </lineage>
</organism>
<accession>A0A095SUD8</accession>
<dbReference type="OrthoDB" id="327939at2"/>
<dbReference type="eggNOG" id="COG4270">
    <property type="taxonomic scope" value="Bacteria"/>
</dbReference>
<evidence type="ECO:0000256" key="1">
    <source>
        <dbReference type="SAM" id="Phobius"/>
    </source>
</evidence>
<feature type="transmembrane region" description="Helical" evidence="1">
    <location>
        <begin position="65"/>
        <end position="84"/>
    </location>
</feature>
<comment type="caution">
    <text evidence="2">The sequence shown here is derived from an EMBL/GenBank/DDBJ whole genome shotgun (WGS) entry which is preliminary data.</text>
</comment>
<dbReference type="RefSeq" id="WP_035125849.1">
    <property type="nucleotide sequence ID" value="NZ_JRHH01000003.1"/>
</dbReference>
<dbReference type="PANTHER" id="PTHR36974">
    <property type="entry name" value="MEMBRANE PROTEIN-RELATED"/>
    <property type="match status" value="1"/>
</dbReference>
<sequence>MEKPWHLYLMAVLYILAGLNHFRKPKFYEKIIPPFIPYKNYTNELVGFLEILFGIYLFIPMFSNLAAWSIIGLLVIIFPANIYMTINKKASLGIPTWILLLRLPLQFILIYWAYQYT</sequence>
<name>A0A095SUD8_9FLAO</name>
<protein>
    <recommendedName>
        <fullName evidence="4">DoxX family protein</fullName>
    </recommendedName>
</protein>
<reference evidence="2 3" key="1">
    <citation type="submission" date="2014-09" db="EMBL/GenBank/DDBJ databases">
        <title>Whole Genome Shotgun of Flavobacterium aquatile LMG 4008.</title>
        <authorList>
            <person name="Gale A.N."/>
            <person name="Pipes S.E."/>
            <person name="Newman J.D."/>
        </authorList>
    </citation>
    <scope>NUCLEOTIDE SEQUENCE [LARGE SCALE GENOMIC DNA]</scope>
    <source>
        <strain evidence="2 3">LMG 4008</strain>
    </source>
</reference>
<evidence type="ECO:0008006" key="4">
    <source>
        <dbReference type="Google" id="ProtNLM"/>
    </source>
</evidence>
<feature type="transmembrane region" description="Helical" evidence="1">
    <location>
        <begin position="96"/>
        <end position="114"/>
    </location>
</feature>
<evidence type="ECO:0000313" key="2">
    <source>
        <dbReference type="EMBL" id="KGD68192.1"/>
    </source>
</evidence>
<keyword evidence="3" id="KW-1185">Reference proteome</keyword>
<feature type="transmembrane region" description="Helical" evidence="1">
    <location>
        <begin position="6"/>
        <end position="22"/>
    </location>
</feature>
<dbReference type="Proteomes" id="UP000029554">
    <property type="component" value="Unassembled WGS sequence"/>
</dbReference>
<feature type="transmembrane region" description="Helical" evidence="1">
    <location>
        <begin position="42"/>
        <end position="59"/>
    </location>
</feature>
<gene>
    <name evidence="2" type="ORF">LG45_07815</name>
</gene>